<sequence length="240" mass="28033">MGGVIIKKKVRGIPEHGLGRLHYGIRPHEKGYGDPCHSFTRTICLGLFFGKLKSIVVDGLDLCFIFDRHKSIDNDIVRAYNQFSNHFVEFKNYYHETTFFLEHELGFEKWSIAYFPNNKYDMMTANIVEWINAMLIAERKYLVASIFNSIAKRFGEKFRERRAYVLNYKDKKFVHAAEKIAKDSMSEGDFFYVENINRDDNQFTVFGRGPMARFNLLKKSCSSRKYDLFKIPCAHAMAAL</sequence>
<dbReference type="InterPro" id="IPR007527">
    <property type="entry name" value="Znf_SWIM"/>
</dbReference>
<protein>
    <recommendedName>
        <fullName evidence="1">SWIM-type domain-containing protein</fullName>
    </recommendedName>
</protein>
<reference evidence="2 3" key="1">
    <citation type="journal article" date="2014" name="Nat. Genet.">
        <title>Genome sequence of the hot pepper provides insights into the evolution of pungency in Capsicum species.</title>
        <authorList>
            <person name="Kim S."/>
            <person name="Park M."/>
            <person name="Yeom S.I."/>
            <person name="Kim Y.M."/>
            <person name="Lee J.M."/>
            <person name="Lee H.A."/>
            <person name="Seo E."/>
            <person name="Choi J."/>
            <person name="Cheong K."/>
            <person name="Kim K.T."/>
            <person name="Jung K."/>
            <person name="Lee G.W."/>
            <person name="Oh S.K."/>
            <person name="Bae C."/>
            <person name="Kim S.B."/>
            <person name="Lee H.Y."/>
            <person name="Kim S.Y."/>
            <person name="Kim M.S."/>
            <person name="Kang B.C."/>
            <person name="Jo Y.D."/>
            <person name="Yang H.B."/>
            <person name="Jeong H.J."/>
            <person name="Kang W.H."/>
            <person name="Kwon J.K."/>
            <person name="Shin C."/>
            <person name="Lim J.Y."/>
            <person name="Park J.H."/>
            <person name="Huh J.H."/>
            <person name="Kim J.S."/>
            <person name="Kim B.D."/>
            <person name="Cohen O."/>
            <person name="Paran I."/>
            <person name="Suh M.C."/>
            <person name="Lee S.B."/>
            <person name="Kim Y.K."/>
            <person name="Shin Y."/>
            <person name="Noh S.J."/>
            <person name="Park J."/>
            <person name="Seo Y.S."/>
            <person name="Kwon S.Y."/>
            <person name="Kim H.A."/>
            <person name="Park J.M."/>
            <person name="Kim H.J."/>
            <person name="Choi S.B."/>
            <person name="Bosland P.W."/>
            <person name="Reeves G."/>
            <person name="Jo S.H."/>
            <person name="Lee B.W."/>
            <person name="Cho H.T."/>
            <person name="Choi H.S."/>
            <person name="Lee M.S."/>
            <person name="Yu Y."/>
            <person name="Do Choi Y."/>
            <person name="Park B.S."/>
            <person name="van Deynze A."/>
            <person name="Ashrafi H."/>
            <person name="Hill T."/>
            <person name="Kim W.T."/>
            <person name="Pai H.S."/>
            <person name="Ahn H.K."/>
            <person name="Yeam I."/>
            <person name="Giovannoni J.J."/>
            <person name="Rose J.K."/>
            <person name="Sorensen I."/>
            <person name="Lee S.J."/>
            <person name="Kim R.W."/>
            <person name="Choi I.Y."/>
            <person name="Choi B.S."/>
            <person name="Lim J.S."/>
            <person name="Lee Y.H."/>
            <person name="Choi D."/>
        </authorList>
    </citation>
    <scope>NUCLEOTIDE SEQUENCE [LARGE SCALE GENOMIC DNA]</scope>
    <source>
        <strain evidence="3">cv. CM334</strain>
    </source>
</reference>
<dbReference type="Pfam" id="PF04434">
    <property type="entry name" value="SWIM"/>
    <property type="match status" value="1"/>
</dbReference>
<evidence type="ECO:0000259" key="1">
    <source>
        <dbReference type="Pfam" id="PF04434"/>
    </source>
</evidence>
<dbReference type="GO" id="GO:0008270">
    <property type="term" value="F:zinc ion binding"/>
    <property type="evidence" value="ECO:0007669"/>
    <property type="project" value="InterPro"/>
</dbReference>
<comment type="caution">
    <text evidence="2">The sequence shown here is derived from an EMBL/GenBank/DDBJ whole genome shotgun (WGS) entry which is preliminary data.</text>
</comment>
<dbReference type="AlphaFoldDB" id="A0A2G2ZPD7"/>
<accession>A0A2G2ZPD7</accession>
<dbReference type="EMBL" id="AYRZ02000004">
    <property type="protein sequence ID" value="PHT83852.1"/>
    <property type="molecule type" value="Genomic_DNA"/>
</dbReference>
<dbReference type="Proteomes" id="UP000222542">
    <property type="component" value="Unassembled WGS sequence"/>
</dbReference>
<keyword evidence="3" id="KW-1185">Reference proteome</keyword>
<gene>
    <name evidence="2" type="ORF">T459_12295</name>
</gene>
<evidence type="ECO:0000313" key="2">
    <source>
        <dbReference type="EMBL" id="PHT83852.1"/>
    </source>
</evidence>
<reference evidence="2 3" key="2">
    <citation type="journal article" date="2017" name="Genome Biol.">
        <title>New reference genome sequences of hot pepper reveal the massive evolution of plant disease-resistance genes by retroduplication.</title>
        <authorList>
            <person name="Kim S."/>
            <person name="Park J."/>
            <person name="Yeom S.I."/>
            <person name="Kim Y.M."/>
            <person name="Seo E."/>
            <person name="Kim K.T."/>
            <person name="Kim M.S."/>
            <person name="Lee J.M."/>
            <person name="Cheong K."/>
            <person name="Shin H.S."/>
            <person name="Kim S.B."/>
            <person name="Han K."/>
            <person name="Lee J."/>
            <person name="Park M."/>
            <person name="Lee H.A."/>
            <person name="Lee H.Y."/>
            <person name="Lee Y."/>
            <person name="Oh S."/>
            <person name="Lee J.H."/>
            <person name="Choi E."/>
            <person name="Choi E."/>
            <person name="Lee S.E."/>
            <person name="Jeon J."/>
            <person name="Kim H."/>
            <person name="Choi G."/>
            <person name="Song H."/>
            <person name="Lee J."/>
            <person name="Lee S.C."/>
            <person name="Kwon J.K."/>
            <person name="Lee H.Y."/>
            <person name="Koo N."/>
            <person name="Hong Y."/>
            <person name="Kim R.W."/>
            <person name="Kang W.H."/>
            <person name="Huh J.H."/>
            <person name="Kang B.C."/>
            <person name="Yang T.J."/>
            <person name="Lee Y.H."/>
            <person name="Bennetzen J.L."/>
            <person name="Choi D."/>
        </authorList>
    </citation>
    <scope>NUCLEOTIDE SEQUENCE [LARGE SCALE GENOMIC DNA]</scope>
    <source>
        <strain evidence="3">cv. CM334</strain>
    </source>
</reference>
<evidence type="ECO:0000313" key="3">
    <source>
        <dbReference type="Proteomes" id="UP000222542"/>
    </source>
</evidence>
<organism evidence="2 3">
    <name type="scientific">Capsicum annuum</name>
    <name type="common">Capsicum pepper</name>
    <dbReference type="NCBI Taxonomy" id="4072"/>
    <lineage>
        <taxon>Eukaryota</taxon>
        <taxon>Viridiplantae</taxon>
        <taxon>Streptophyta</taxon>
        <taxon>Embryophyta</taxon>
        <taxon>Tracheophyta</taxon>
        <taxon>Spermatophyta</taxon>
        <taxon>Magnoliopsida</taxon>
        <taxon>eudicotyledons</taxon>
        <taxon>Gunneridae</taxon>
        <taxon>Pentapetalae</taxon>
        <taxon>asterids</taxon>
        <taxon>lamiids</taxon>
        <taxon>Solanales</taxon>
        <taxon>Solanaceae</taxon>
        <taxon>Solanoideae</taxon>
        <taxon>Capsiceae</taxon>
        <taxon>Capsicum</taxon>
    </lineage>
</organism>
<feature type="domain" description="SWIM-type" evidence="1">
    <location>
        <begin position="203"/>
        <end position="240"/>
    </location>
</feature>
<proteinExistence type="predicted"/>
<dbReference type="Gramene" id="PHT83852">
    <property type="protein sequence ID" value="PHT83852"/>
    <property type="gene ID" value="T459_12295"/>
</dbReference>
<name>A0A2G2ZPD7_CAPAN</name>